<evidence type="ECO:0000313" key="6">
    <source>
        <dbReference type="EMBL" id="MEZ7197931.1"/>
    </source>
</evidence>
<accession>A0ABV4K4S8</accession>
<dbReference type="NCBIfam" id="NF037968">
    <property type="entry name" value="SemiSWEET_2"/>
    <property type="match status" value="1"/>
</dbReference>
<evidence type="ECO:0000256" key="5">
    <source>
        <dbReference type="SAM" id="Phobius"/>
    </source>
</evidence>
<organism evidence="6 7">
    <name type="scientific">Pseudodesulfovibrio karagichevae</name>
    <dbReference type="NCBI Taxonomy" id="3239305"/>
    <lineage>
        <taxon>Bacteria</taxon>
        <taxon>Pseudomonadati</taxon>
        <taxon>Thermodesulfobacteriota</taxon>
        <taxon>Desulfovibrionia</taxon>
        <taxon>Desulfovibrionales</taxon>
        <taxon>Desulfovibrionaceae</taxon>
    </lineage>
</organism>
<evidence type="ECO:0000256" key="1">
    <source>
        <dbReference type="ARBA" id="ARBA00004141"/>
    </source>
</evidence>
<reference evidence="6 7" key="1">
    <citation type="submission" date="2024-08" db="EMBL/GenBank/DDBJ databases">
        <title>Sulfate-reducing bacteria isolated from formation water of the oil field in Kazakhstan and description of Pseudodesulfovibrio sp.</title>
        <authorList>
            <person name="Bidzhieva S.K."/>
            <person name="Tourova T.P."/>
            <person name="Grouzdev D.S."/>
            <person name="Beletsky A.V."/>
            <person name="Sokolova D.S."/>
            <person name="Samigullina S.R."/>
            <person name="Poltaraus A.B."/>
            <person name="Avtukh A.N."/>
            <person name="Tereshina V.M."/>
            <person name="Zhaparov N.S."/>
            <person name="Mardanov A.V."/>
            <person name="Nazina T.N."/>
        </authorList>
    </citation>
    <scope>NUCLEOTIDE SEQUENCE [LARGE SCALE GENOMIC DNA]</scope>
    <source>
        <strain evidence="6 7">9FUS</strain>
    </source>
</reference>
<dbReference type="EMBL" id="JBGLYH010000046">
    <property type="protein sequence ID" value="MEZ7197931.1"/>
    <property type="molecule type" value="Genomic_DNA"/>
</dbReference>
<evidence type="ECO:0000313" key="7">
    <source>
        <dbReference type="Proteomes" id="UP001568698"/>
    </source>
</evidence>
<keyword evidence="6" id="KW-0762">Sugar transport</keyword>
<keyword evidence="2 5" id="KW-0812">Transmembrane</keyword>
<proteinExistence type="predicted"/>
<evidence type="ECO:0000256" key="4">
    <source>
        <dbReference type="ARBA" id="ARBA00023136"/>
    </source>
</evidence>
<comment type="subcellular location">
    <subcellularLocation>
        <location evidence="1">Membrane</location>
        <topology evidence="1">Multi-pass membrane protein</topology>
    </subcellularLocation>
</comment>
<keyword evidence="6" id="KW-0813">Transport</keyword>
<evidence type="ECO:0000256" key="2">
    <source>
        <dbReference type="ARBA" id="ARBA00022692"/>
    </source>
</evidence>
<evidence type="ECO:0000256" key="3">
    <source>
        <dbReference type="ARBA" id="ARBA00022989"/>
    </source>
</evidence>
<keyword evidence="3 5" id="KW-1133">Transmembrane helix</keyword>
<sequence>MQMDFLELIGLAAGCCTTAAFFPQVLHTWRTRSVADLSLRMYLLFTLGVMLWLVYGIRIGSLAVTLANAVTLVLAASILIMKLVYDKSSRKGNDRRPK</sequence>
<dbReference type="InterPro" id="IPR047662">
    <property type="entry name" value="SemiSWEET"/>
</dbReference>
<feature type="transmembrane region" description="Helical" evidence="5">
    <location>
        <begin position="63"/>
        <end position="85"/>
    </location>
</feature>
<name>A0ABV4K4S8_9BACT</name>
<dbReference type="InterPro" id="IPR006603">
    <property type="entry name" value="PQ-loop_rpt"/>
</dbReference>
<protein>
    <submittedName>
        <fullName evidence="6">SemiSWEET family sugar transporter</fullName>
    </submittedName>
</protein>
<gene>
    <name evidence="6" type="ORF">AB6M95_14345</name>
</gene>
<keyword evidence="7" id="KW-1185">Reference proteome</keyword>
<feature type="transmembrane region" description="Helical" evidence="5">
    <location>
        <begin position="6"/>
        <end position="27"/>
    </location>
</feature>
<keyword evidence="4 5" id="KW-0472">Membrane</keyword>
<dbReference type="Gene3D" id="1.20.1280.290">
    <property type="match status" value="1"/>
</dbReference>
<dbReference type="RefSeq" id="WP_371387429.1">
    <property type="nucleotide sequence ID" value="NZ_JBGLYH010000046.1"/>
</dbReference>
<comment type="caution">
    <text evidence="6">The sequence shown here is derived from an EMBL/GenBank/DDBJ whole genome shotgun (WGS) entry which is preliminary data.</text>
</comment>
<dbReference type="Pfam" id="PF04193">
    <property type="entry name" value="PQ-loop"/>
    <property type="match status" value="1"/>
</dbReference>
<feature type="transmembrane region" description="Helical" evidence="5">
    <location>
        <begin position="39"/>
        <end position="57"/>
    </location>
</feature>
<dbReference type="Proteomes" id="UP001568698">
    <property type="component" value="Unassembled WGS sequence"/>
</dbReference>